<dbReference type="CDD" id="cd20293">
    <property type="entry name" value="cupin_HutD_N"/>
    <property type="match status" value="1"/>
</dbReference>
<keyword evidence="2" id="KW-1185">Reference proteome</keyword>
<organism evidence="1 2">
    <name type="scientific">Shimia thalassica</name>
    <dbReference type="NCBI Taxonomy" id="1715693"/>
    <lineage>
        <taxon>Bacteria</taxon>
        <taxon>Pseudomonadati</taxon>
        <taxon>Pseudomonadota</taxon>
        <taxon>Alphaproteobacteria</taxon>
        <taxon>Rhodobacterales</taxon>
        <taxon>Roseobacteraceae</taxon>
    </lineage>
</organism>
<evidence type="ECO:0000313" key="2">
    <source>
        <dbReference type="Proteomes" id="UP000051870"/>
    </source>
</evidence>
<dbReference type="InterPro" id="IPR011051">
    <property type="entry name" value="RmlC_Cupin_sf"/>
</dbReference>
<dbReference type="EMBL" id="CYTW01000001">
    <property type="protein sequence ID" value="CUJ87759.1"/>
    <property type="molecule type" value="Genomic_DNA"/>
</dbReference>
<dbReference type="Pfam" id="PF05962">
    <property type="entry name" value="HutD"/>
    <property type="match status" value="1"/>
</dbReference>
<dbReference type="RefSeq" id="WP_058310004.1">
    <property type="nucleotide sequence ID" value="NZ_CYTW01000001.1"/>
</dbReference>
<reference evidence="2" key="1">
    <citation type="submission" date="2015-09" db="EMBL/GenBank/DDBJ databases">
        <authorList>
            <person name="Rodrigo-Torres Lidia"/>
            <person name="Arahal R.David."/>
        </authorList>
    </citation>
    <scope>NUCLEOTIDE SEQUENCE [LARGE SCALE GENOMIC DNA]</scope>
    <source>
        <strain evidence="2">CECT 7735</strain>
    </source>
</reference>
<dbReference type="InterPro" id="IPR014710">
    <property type="entry name" value="RmlC-like_jellyroll"/>
</dbReference>
<dbReference type="AlphaFoldDB" id="A0A0P1I349"/>
<dbReference type="PANTHER" id="PTHR37943">
    <property type="entry name" value="PROTEIN VES"/>
    <property type="match status" value="1"/>
</dbReference>
<proteinExistence type="predicted"/>
<evidence type="ECO:0000313" key="1">
    <source>
        <dbReference type="EMBL" id="CUJ87759.1"/>
    </source>
</evidence>
<dbReference type="SUPFAM" id="SSF51182">
    <property type="entry name" value="RmlC-like cupins"/>
    <property type="match status" value="1"/>
</dbReference>
<protein>
    <submittedName>
        <fullName evidence="1">Various environmental stresses-induced protein</fullName>
    </submittedName>
</protein>
<accession>A0A0P1I349</accession>
<dbReference type="Gene3D" id="2.60.120.10">
    <property type="entry name" value="Jelly Rolls"/>
    <property type="match status" value="1"/>
</dbReference>
<name>A0A0P1I349_9RHOB</name>
<gene>
    <name evidence="1" type="primary">ves</name>
    <name evidence="1" type="ORF">PH7735_00813</name>
</gene>
<sequence>MQIVTRDALIDVPWKNGGGTTRKIAKGISADQVAWTISRADVAQDGPFSDFEGLMRVLTVVSGGAMTLVGQDISFHAVPWRPLAFDGGLKIHAQLQDGPLTDLNLMFDPVHCEGEVVTLTGPLLQERQRPDHGMLAYHVLAGQPSINAARLGIGDTVFCASSDAVLRLGKEDALLEIRLTYRDQSDAIRLCIADL</sequence>
<dbReference type="InterPro" id="IPR010282">
    <property type="entry name" value="Uncharacterised_HutD/Ves"/>
</dbReference>
<dbReference type="PANTHER" id="PTHR37943:SF1">
    <property type="entry name" value="PROTEIN VES"/>
    <property type="match status" value="1"/>
</dbReference>
<dbReference type="Proteomes" id="UP000051870">
    <property type="component" value="Unassembled WGS sequence"/>
</dbReference>
<dbReference type="GeneID" id="83879887"/>
<dbReference type="STRING" id="1715693.PH7735_00813"/>